<organism evidence="8 9">
    <name type="scientific">Brevibacterium senegalense</name>
    <dbReference type="NCBI Taxonomy" id="1033736"/>
    <lineage>
        <taxon>Bacteria</taxon>
        <taxon>Bacillati</taxon>
        <taxon>Actinomycetota</taxon>
        <taxon>Actinomycetes</taxon>
        <taxon>Micrococcales</taxon>
        <taxon>Brevibacteriaceae</taxon>
        <taxon>Brevibacterium</taxon>
    </lineage>
</organism>
<sequence length="498" mass="50356">MSQPPYGPPGSGDGAPQYNPNTGLPENQGPETQQYGSDPYGGGQYGSQPGQHDAGQQGQYGDPGQYGSQPGQYGSQPTAAYGSDQYGSDQYGAPADPYGSGQQGQYGGDQYSSDPYAGGQYGSQPGQYGGDPYSNDQYGASAAASPYGDGQFLNPIGGTAQAEGESDKSFVVTWLLGWLLGSLGADRFYLGKIGTAIAKLLTAGGLGIWALIDLIMHLVGATRDKQGRRLAGYDRNKKMAWIVTVIAWALSLIVSILVGVVLFMTGAATVTTTTDPGGDPSGDPGTSQETEDPGQSGDGTDEQGGTDTGGQQASGAVADWADSTYGSFDPVTVDGSGDEVVPVPDGVEAAIVTLEVKGDSARASTVDDAGSAAGSMYLSGAAGETVTGDIGISDYATAAGVDVSGTGDWSVTFAPVSSAPALPESGSGSGIFLYEGDGGPVTLDYQGESNFIIHQVGDGGTSNLLVNEIDSYSGSATMDPGPSIIRVTAAGDWTITPG</sequence>
<feature type="compositionally biased region" description="Low complexity" evidence="5">
    <location>
        <begin position="46"/>
        <end position="77"/>
    </location>
</feature>
<feature type="transmembrane region" description="Helical" evidence="6">
    <location>
        <begin position="196"/>
        <end position="219"/>
    </location>
</feature>
<comment type="subcellular location">
    <subcellularLocation>
        <location evidence="1">Membrane</location>
        <topology evidence="1">Multi-pass membrane protein</topology>
    </subcellularLocation>
</comment>
<dbReference type="PANTHER" id="PTHR21016:SF25">
    <property type="entry name" value="TM2 DOMAIN-CONTAINING PROTEIN DDB_G0277895-RELATED"/>
    <property type="match status" value="1"/>
</dbReference>
<name>A0A921MCK2_9MICO</name>
<feature type="region of interest" description="Disordered" evidence="5">
    <location>
        <begin position="1"/>
        <end position="141"/>
    </location>
</feature>
<evidence type="ECO:0000259" key="7">
    <source>
        <dbReference type="Pfam" id="PF05154"/>
    </source>
</evidence>
<reference evidence="8" key="1">
    <citation type="journal article" date="2021" name="PeerJ">
        <title>Extensive microbial diversity within the chicken gut microbiome revealed by metagenomics and culture.</title>
        <authorList>
            <person name="Gilroy R."/>
            <person name="Ravi A."/>
            <person name="Getino M."/>
            <person name="Pursley I."/>
            <person name="Horton D.L."/>
            <person name="Alikhan N.F."/>
            <person name="Baker D."/>
            <person name="Gharbi K."/>
            <person name="Hall N."/>
            <person name="Watson M."/>
            <person name="Adriaenssens E.M."/>
            <person name="Foster-Nyarko E."/>
            <person name="Jarju S."/>
            <person name="Secka A."/>
            <person name="Antonio M."/>
            <person name="Oren A."/>
            <person name="Chaudhuri R.R."/>
            <person name="La Ragione R."/>
            <person name="Hildebrand F."/>
            <person name="Pallen M.J."/>
        </authorList>
    </citation>
    <scope>NUCLEOTIDE SEQUENCE</scope>
    <source>
        <strain evidence="8">ChiGjej5B5-7349</strain>
    </source>
</reference>
<evidence type="ECO:0000313" key="9">
    <source>
        <dbReference type="Proteomes" id="UP000784435"/>
    </source>
</evidence>
<evidence type="ECO:0000256" key="1">
    <source>
        <dbReference type="ARBA" id="ARBA00004141"/>
    </source>
</evidence>
<feature type="domain" description="TM2" evidence="7">
    <location>
        <begin position="167"/>
        <end position="215"/>
    </location>
</feature>
<dbReference type="EMBL" id="DYUK01000053">
    <property type="protein sequence ID" value="HJG79232.1"/>
    <property type="molecule type" value="Genomic_DNA"/>
</dbReference>
<evidence type="ECO:0000256" key="5">
    <source>
        <dbReference type="SAM" id="MobiDB-lite"/>
    </source>
</evidence>
<protein>
    <submittedName>
        <fullName evidence="8">TM2 domain-containing protein</fullName>
    </submittedName>
</protein>
<keyword evidence="2 6" id="KW-0812">Transmembrane</keyword>
<keyword evidence="3 6" id="KW-1133">Transmembrane helix</keyword>
<feature type="compositionally biased region" description="Low complexity" evidence="5">
    <location>
        <begin position="108"/>
        <end position="133"/>
    </location>
</feature>
<dbReference type="AlphaFoldDB" id="A0A921MCK2"/>
<evidence type="ECO:0000313" key="8">
    <source>
        <dbReference type="EMBL" id="HJG79232.1"/>
    </source>
</evidence>
<keyword evidence="4 6" id="KW-0472">Membrane</keyword>
<evidence type="ECO:0000256" key="3">
    <source>
        <dbReference type="ARBA" id="ARBA00022989"/>
    </source>
</evidence>
<feature type="transmembrane region" description="Helical" evidence="6">
    <location>
        <begin position="240"/>
        <end position="264"/>
    </location>
</feature>
<dbReference type="GO" id="GO:0016020">
    <property type="term" value="C:membrane"/>
    <property type="evidence" value="ECO:0007669"/>
    <property type="project" value="UniProtKB-SubCell"/>
</dbReference>
<comment type="caution">
    <text evidence="8">The sequence shown here is derived from an EMBL/GenBank/DDBJ whole genome shotgun (WGS) entry which is preliminary data.</text>
</comment>
<dbReference type="Proteomes" id="UP000784435">
    <property type="component" value="Unassembled WGS sequence"/>
</dbReference>
<accession>A0A921MCK2</accession>
<feature type="compositionally biased region" description="Polar residues" evidence="5">
    <location>
        <begin position="18"/>
        <end position="32"/>
    </location>
</feature>
<gene>
    <name evidence="8" type="ORF">K8V08_02335</name>
</gene>
<dbReference type="InterPro" id="IPR007829">
    <property type="entry name" value="TM2"/>
</dbReference>
<dbReference type="PANTHER" id="PTHR21016">
    <property type="entry name" value="BETA-AMYLOID BINDING PROTEIN-RELATED"/>
    <property type="match status" value="1"/>
</dbReference>
<proteinExistence type="predicted"/>
<reference evidence="8" key="2">
    <citation type="submission" date="2021-09" db="EMBL/GenBank/DDBJ databases">
        <authorList>
            <person name="Gilroy R."/>
        </authorList>
    </citation>
    <scope>NUCLEOTIDE SEQUENCE</scope>
    <source>
        <strain evidence="8">ChiGjej5B5-7349</strain>
    </source>
</reference>
<feature type="region of interest" description="Disordered" evidence="5">
    <location>
        <begin position="271"/>
        <end position="314"/>
    </location>
</feature>
<evidence type="ECO:0000256" key="2">
    <source>
        <dbReference type="ARBA" id="ARBA00022692"/>
    </source>
</evidence>
<dbReference type="Pfam" id="PF05154">
    <property type="entry name" value="TM2"/>
    <property type="match status" value="1"/>
</dbReference>
<dbReference type="InterPro" id="IPR050932">
    <property type="entry name" value="TM2D1-3-like"/>
</dbReference>
<feature type="compositionally biased region" description="Low complexity" evidence="5">
    <location>
        <begin position="271"/>
        <end position="287"/>
    </location>
</feature>
<feature type="compositionally biased region" description="Low complexity" evidence="5">
    <location>
        <begin position="303"/>
        <end position="314"/>
    </location>
</feature>
<evidence type="ECO:0000256" key="6">
    <source>
        <dbReference type="SAM" id="Phobius"/>
    </source>
</evidence>
<evidence type="ECO:0000256" key="4">
    <source>
        <dbReference type="ARBA" id="ARBA00023136"/>
    </source>
</evidence>